<dbReference type="AlphaFoldDB" id="A0A0V0GG17"/>
<reference evidence="3" key="1">
    <citation type="submission" date="2015-12" db="EMBL/GenBank/DDBJ databases">
        <title>Gene expression during late stages of embryo sac development: a critical building block for successful pollen-pistil interactions.</title>
        <authorList>
            <person name="Liu Y."/>
            <person name="Joly V."/>
            <person name="Sabar M."/>
            <person name="Matton D.P."/>
        </authorList>
    </citation>
    <scope>NUCLEOTIDE SEQUENCE</scope>
</reference>
<dbReference type="PANTHER" id="PTHR18896">
    <property type="entry name" value="PHOSPHOLIPASE D"/>
    <property type="match status" value="1"/>
</dbReference>
<accession>A0A0V0GG17</accession>
<name>A0A0V0GG17_SOLCH</name>
<organism evidence="3">
    <name type="scientific">Solanum chacoense</name>
    <name type="common">Chaco potato</name>
    <dbReference type="NCBI Taxonomy" id="4108"/>
    <lineage>
        <taxon>Eukaryota</taxon>
        <taxon>Viridiplantae</taxon>
        <taxon>Streptophyta</taxon>
        <taxon>Embryophyta</taxon>
        <taxon>Tracheophyta</taxon>
        <taxon>Spermatophyta</taxon>
        <taxon>Magnoliopsida</taxon>
        <taxon>eudicotyledons</taxon>
        <taxon>Gunneridae</taxon>
        <taxon>Pentapetalae</taxon>
        <taxon>asterids</taxon>
        <taxon>lamiids</taxon>
        <taxon>Solanales</taxon>
        <taxon>Solanaceae</taxon>
        <taxon>Solanoideae</taxon>
        <taxon>Solaneae</taxon>
        <taxon>Solanum</taxon>
    </lineage>
</organism>
<dbReference type="InterPro" id="IPR015679">
    <property type="entry name" value="PLipase_D_fam"/>
</dbReference>
<dbReference type="GO" id="GO:0004630">
    <property type="term" value="F:phospholipase D activity"/>
    <property type="evidence" value="ECO:0007669"/>
    <property type="project" value="TreeGrafter"/>
</dbReference>
<evidence type="ECO:0000313" key="3">
    <source>
        <dbReference type="EMBL" id="JAP06846.1"/>
    </source>
</evidence>
<dbReference type="PANTHER" id="PTHR18896:SF201">
    <property type="entry name" value="PHOSPHOLIPASE D"/>
    <property type="match status" value="1"/>
</dbReference>
<dbReference type="EMBL" id="GEDG01040135">
    <property type="protein sequence ID" value="JAP06846.1"/>
    <property type="molecule type" value="Transcribed_RNA"/>
</dbReference>
<keyword evidence="1" id="KW-0677">Repeat</keyword>
<dbReference type="GO" id="GO:0009395">
    <property type="term" value="P:phospholipid catabolic process"/>
    <property type="evidence" value="ECO:0007669"/>
    <property type="project" value="TreeGrafter"/>
</dbReference>
<sequence>MQMMYETIYKALQEVGLENTYEPQDYLIFFCLGNREVPENGIATVVKSSKPNTPQELTQKSRRFMIYVHYKRNDCRR</sequence>
<evidence type="ECO:0000256" key="1">
    <source>
        <dbReference type="ARBA" id="ARBA00022737"/>
    </source>
</evidence>
<dbReference type="GO" id="GO:0005886">
    <property type="term" value="C:plasma membrane"/>
    <property type="evidence" value="ECO:0007669"/>
    <property type="project" value="TreeGrafter"/>
</dbReference>
<protein>
    <submittedName>
        <fullName evidence="3">Putative ovule protein</fullName>
    </submittedName>
</protein>
<proteinExistence type="predicted"/>
<evidence type="ECO:0000256" key="2">
    <source>
        <dbReference type="ARBA" id="ARBA00023098"/>
    </source>
</evidence>
<keyword evidence="2" id="KW-0443">Lipid metabolism</keyword>